<dbReference type="InterPro" id="IPR009420">
    <property type="entry name" value="FlhE"/>
</dbReference>
<evidence type="ECO:0000313" key="3">
    <source>
        <dbReference type="Proteomes" id="UP000183569"/>
    </source>
</evidence>
<keyword evidence="2" id="KW-0969">Cilium</keyword>
<organism evidence="2 3">
    <name type="scientific">Kosakonia sacchari</name>
    <dbReference type="NCBI Taxonomy" id="1158459"/>
    <lineage>
        <taxon>Bacteria</taxon>
        <taxon>Pseudomonadati</taxon>
        <taxon>Pseudomonadota</taxon>
        <taxon>Gammaproteobacteria</taxon>
        <taxon>Enterobacterales</taxon>
        <taxon>Enterobacteriaceae</taxon>
        <taxon>Kosakonia</taxon>
    </lineage>
</organism>
<keyword evidence="2" id="KW-0966">Cell projection</keyword>
<dbReference type="Pfam" id="PF06366">
    <property type="entry name" value="FlhE"/>
    <property type="match status" value="1"/>
</dbReference>
<feature type="signal peptide" evidence="1">
    <location>
        <begin position="1"/>
        <end position="16"/>
    </location>
</feature>
<evidence type="ECO:0000313" key="2">
    <source>
        <dbReference type="EMBL" id="SCX51675.1"/>
    </source>
</evidence>
<dbReference type="EMBL" id="FMUI01000007">
    <property type="protein sequence ID" value="SCX51675.1"/>
    <property type="molecule type" value="Genomic_DNA"/>
</dbReference>
<accession>A0A1G4YEE2</accession>
<sequence length="140" mass="15179">MRLLAWLVALPLFAHAAGNGIGEGMWQASSIGIRLDNRGVVSSSRPLGPSQPVNGLMTDVSWRYELNGPTPAGLVVRLCSQARCVELDGQSGTTRGFTDVPALESLRFVWEVPGGGRLWPPLDVRSNKVLVNYRQPAQQN</sequence>
<gene>
    <name evidence="2" type="ORF">SAMN02927897_02511</name>
</gene>
<comment type="caution">
    <text evidence="2">The sequence shown here is derived from an EMBL/GenBank/DDBJ whole genome shotgun (WGS) entry which is preliminary data.</text>
</comment>
<protein>
    <submittedName>
        <fullName evidence="2">Flagellar protein FlhE</fullName>
    </submittedName>
</protein>
<keyword evidence="2" id="KW-0282">Flagellum</keyword>
<dbReference type="Proteomes" id="UP000183569">
    <property type="component" value="Unassembled WGS sequence"/>
</dbReference>
<dbReference type="AlphaFoldDB" id="A0A1G4YEE2"/>
<name>A0A1G4YEE2_9ENTR</name>
<reference evidence="2 3" key="1">
    <citation type="submission" date="2016-10" db="EMBL/GenBank/DDBJ databases">
        <authorList>
            <person name="Varghese N."/>
            <person name="Submissions S."/>
        </authorList>
    </citation>
    <scope>NUCLEOTIDE SEQUENCE [LARGE SCALE GENOMIC DNA]</scope>
    <source>
        <strain evidence="2 3">CGMCC 1.12102</strain>
    </source>
</reference>
<dbReference type="GeneID" id="23846210"/>
<evidence type="ECO:0000256" key="1">
    <source>
        <dbReference type="SAM" id="SignalP"/>
    </source>
</evidence>
<keyword evidence="1" id="KW-0732">Signal</keyword>
<dbReference type="RefSeq" id="WP_017458301.1">
    <property type="nucleotide sequence ID" value="NZ_FMUI01000007.1"/>
</dbReference>
<proteinExistence type="predicted"/>
<feature type="chain" id="PRO_5032994069" evidence="1">
    <location>
        <begin position="17"/>
        <end position="140"/>
    </location>
</feature>